<dbReference type="PROSITE" id="PS51704">
    <property type="entry name" value="GP_PDE"/>
    <property type="match status" value="1"/>
</dbReference>
<dbReference type="GO" id="GO:0008889">
    <property type="term" value="F:glycerophosphodiester phosphodiesterase activity"/>
    <property type="evidence" value="ECO:0007669"/>
    <property type="project" value="UniProtKB-EC"/>
</dbReference>
<dbReference type="PANTHER" id="PTHR46211:SF14">
    <property type="entry name" value="GLYCEROPHOSPHODIESTER PHOSPHODIESTERASE"/>
    <property type="match status" value="1"/>
</dbReference>
<evidence type="ECO:0000313" key="3">
    <source>
        <dbReference type="Proteomes" id="UP000255230"/>
    </source>
</evidence>
<evidence type="ECO:0000313" key="2">
    <source>
        <dbReference type="EMBL" id="STY97503.1"/>
    </source>
</evidence>
<dbReference type="Proteomes" id="UP000255230">
    <property type="component" value="Unassembled WGS sequence"/>
</dbReference>
<dbReference type="Gene3D" id="3.20.20.190">
    <property type="entry name" value="Phosphatidylinositol (PI) phosphodiesterase"/>
    <property type="match status" value="1"/>
</dbReference>
<proteinExistence type="predicted"/>
<dbReference type="GO" id="GO:0006629">
    <property type="term" value="P:lipid metabolic process"/>
    <property type="evidence" value="ECO:0007669"/>
    <property type="project" value="InterPro"/>
</dbReference>
<dbReference type="Pfam" id="PF03009">
    <property type="entry name" value="GDPD"/>
    <property type="match status" value="1"/>
</dbReference>
<gene>
    <name evidence="2" type="primary">ugpQ</name>
    <name evidence="2" type="ORF">NCTC10465_01287</name>
</gene>
<dbReference type="GeneID" id="35779605"/>
<protein>
    <submittedName>
        <fullName evidence="2">Glycerophosphoryl diester phosphodiesterase</fullName>
        <ecNumber evidence="2">3.1.4.46</ecNumber>
    </submittedName>
</protein>
<keyword evidence="3" id="KW-1185">Reference proteome</keyword>
<sequence>MRQPNQRYYLLGHRAARAERLENCQDGFAYVQQLQKHGKQLDGVEFDVQMTADGKFVVVHDETLNRLAGQQSWIADKTWTELDAIVQSDYGRFSQRFEPGFLKHHVLLLDDLPRYLQHFCHIELEIKTHAKTQPALLVKNLLRLLSQEIWQDLPITLTSFDTDILYQIQNQQQFLTFHFPTGLLLEPKTLEPKTLEPKTLEPKTLKPKTLEPNTTLAGQIAFLPTPDAAGKNLILQTFNRACALGCRQVGIYYALITPTLLEIAKIYGLTVSAWTVNEVDVAKRLIEMGVDCVITDYPTQFLTQLYEFNV</sequence>
<dbReference type="KEGG" id="mos:AXE82_00930"/>
<dbReference type="SUPFAM" id="SSF51695">
    <property type="entry name" value="PLC-like phosphodiesterases"/>
    <property type="match status" value="1"/>
</dbReference>
<dbReference type="PANTHER" id="PTHR46211">
    <property type="entry name" value="GLYCEROPHOSPHORYL DIESTER PHOSPHODIESTERASE"/>
    <property type="match status" value="1"/>
</dbReference>
<reference evidence="2 3" key="1">
    <citation type="submission" date="2018-06" db="EMBL/GenBank/DDBJ databases">
        <authorList>
            <consortium name="Pathogen Informatics"/>
            <person name="Doyle S."/>
        </authorList>
    </citation>
    <scope>NUCLEOTIDE SEQUENCE [LARGE SCALE GENOMIC DNA]</scope>
    <source>
        <strain evidence="2 3">NCTC10465</strain>
    </source>
</reference>
<organism evidence="2 3">
    <name type="scientific">Faucicola osloensis</name>
    <name type="common">Moraxella osloensis</name>
    <dbReference type="NCBI Taxonomy" id="34062"/>
    <lineage>
        <taxon>Bacteria</taxon>
        <taxon>Pseudomonadati</taxon>
        <taxon>Pseudomonadota</taxon>
        <taxon>Gammaproteobacteria</taxon>
        <taxon>Moraxellales</taxon>
        <taxon>Moraxellaceae</taxon>
        <taxon>Faucicola</taxon>
    </lineage>
</organism>
<dbReference type="InterPro" id="IPR030395">
    <property type="entry name" value="GP_PDE_dom"/>
</dbReference>
<dbReference type="EC" id="3.1.4.46" evidence="2"/>
<dbReference type="CDD" id="cd08556">
    <property type="entry name" value="GDPD"/>
    <property type="match status" value="1"/>
</dbReference>
<dbReference type="InterPro" id="IPR017946">
    <property type="entry name" value="PLC-like_Pdiesterase_TIM-brl"/>
</dbReference>
<keyword evidence="2" id="KW-0378">Hydrolase</keyword>
<dbReference type="AlphaFoldDB" id="A0A378Q9I4"/>
<name>A0A378Q9I4_FAUOS</name>
<accession>A0A378Q9I4</accession>
<evidence type="ECO:0000259" key="1">
    <source>
        <dbReference type="PROSITE" id="PS51704"/>
    </source>
</evidence>
<feature type="domain" description="GP-PDE" evidence="1">
    <location>
        <begin position="8"/>
        <end position="305"/>
    </location>
</feature>
<dbReference type="EMBL" id="UGPY01000001">
    <property type="protein sequence ID" value="STY97503.1"/>
    <property type="molecule type" value="Genomic_DNA"/>
</dbReference>
<dbReference type="RefSeq" id="WP_062330358.1">
    <property type="nucleotide sequence ID" value="NZ_CBCRZU010000007.1"/>
</dbReference>